<evidence type="ECO:0000313" key="2">
    <source>
        <dbReference type="EMBL" id="SFK34410.1"/>
    </source>
</evidence>
<dbReference type="InterPro" id="IPR025356">
    <property type="entry name" value="DUF4260"/>
</dbReference>
<protein>
    <recommendedName>
        <fullName evidence="4">DUF4260 domain-containing protein</fullName>
    </recommendedName>
</protein>
<reference evidence="2 3" key="1">
    <citation type="submission" date="2016-10" db="EMBL/GenBank/DDBJ databases">
        <authorList>
            <person name="de Groot N.N."/>
        </authorList>
    </citation>
    <scope>NUCLEOTIDE SEQUENCE [LARGE SCALE GENOMIC DNA]</scope>
    <source>
        <strain evidence="2 3">NE2</strain>
    </source>
</reference>
<feature type="transmembrane region" description="Helical" evidence="1">
    <location>
        <begin position="48"/>
        <end position="67"/>
    </location>
</feature>
<proteinExistence type="predicted"/>
<name>A0A1I3YRM7_9HYPH</name>
<dbReference type="STRING" id="1612308.SAMN05444581_106128"/>
<dbReference type="RefSeq" id="WP_244532215.1">
    <property type="nucleotide sequence ID" value="NZ_FOSN01000006.1"/>
</dbReference>
<organism evidence="2 3">
    <name type="scientific">Methylocapsa palsarum</name>
    <dbReference type="NCBI Taxonomy" id="1612308"/>
    <lineage>
        <taxon>Bacteria</taxon>
        <taxon>Pseudomonadati</taxon>
        <taxon>Pseudomonadota</taxon>
        <taxon>Alphaproteobacteria</taxon>
        <taxon>Hyphomicrobiales</taxon>
        <taxon>Beijerinckiaceae</taxon>
        <taxon>Methylocapsa</taxon>
    </lineage>
</organism>
<keyword evidence="1" id="KW-0812">Transmembrane</keyword>
<dbReference type="EMBL" id="FOSN01000006">
    <property type="protein sequence ID" value="SFK34410.1"/>
    <property type="molecule type" value="Genomic_DNA"/>
</dbReference>
<accession>A0A1I3YRM7</accession>
<dbReference type="Pfam" id="PF14079">
    <property type="entry name" value="DUF4260"/>
    <property type="match status" value="1"/>
</dbReference>
<gene>
    <name evidence="2" type="ORF">SAMN05444581_106128</name>
</gene>
<evidence type="ECO:0000313" key="3">
    <source>
        <dbReference type="Proteomes" id="UP000198755"/>
    </source>
</evidence>
<evidence type="ECO:0008006" key="4">
    <source>
        <dbReference type="Google" id="ProtNLM"/>
    </source>
</evidence>
<evidence type="ECO:0000256" key="1">
    <source>
        <dbReference type="SAM" id="Phobius"/>
    </source>
</evidence>
<sequence>MLDVPVSHTLGAGQTGEVQGSPRILLRLEGLAVLAAAALAYKAAGASWTFFALLFFAPDLSFAGYLVDPRIGAATYNSVHTYIAPIGLGLAALAFAWPTIWLLSLIWAAHIGFDRSLGYGLKYPTAFGDTHLGAIGPRDKMKTL</sequence>
<keyword evidence="1" id="KW-1133">Transmembrane helix</keyword>
<keyword evidence="3" id="KW-1185">Reference proteome</keyword>
<dbReference type="Proteomes" id="UP000198755">
    <property type="component" value="Unassembled WGS sequence"/>
</dbReference>
<keyword evidence="1" id="KW-0472">Membrane</keyword>
<feature type="transmembrane region" description="Helical" evidence="1">
    <location>
        <begin position="82"/>
        <end position="108"/>
    </location>
</feature>
<dbReference type="AlphaFoldDB" id="A0A1I3YRM7"/>